<dbReference type="GeneID" id="95975922"/>
<accession>A0ABR3PH32</accession>
<dbReference type="Gene3D" id="2.60.120.10">
    <property type="entry name" value="Jelly Rolls"/>
    <property type="match status" value="1"/>
</dbReference>
<keyword evidence="3" id="KW-1185">Reference proteome</keyword>
<evidence type="ECO:0000259" key="1">
    <source>
        <dbReference type="Pfam" id="PF07883"/>
    </source>
</evidence>
<dbReference type="SUPFAM" id="SSF51182">
    <property type="entry name" value="RmlC-like cupins"/>
    <property type="match status" value="1"/>
</dbReference>
<dbReference type="InterPro" id="IPR014500">
    <property type="entry name" value="UCP019307_cupin"/>
</dbReference>
<dbReference type="PANTHER" id="PTHR36448:SF3">
    <property type="entry name" value="CUPIN TYPE-2 DOMAIN-CONTAINING PROTEIN"/>
    <property type="match status" value="1"/>
</dbReference>
<feature type="domain" description="Cupin type-2" evidence="1">
    <location>
        <begin position="75"/>
        <end position="127"/>
    </location>
</feature>
<dbReference type="CDD" id="cd02219">
    <property type="entry name" value="cupin_YjlB-like"/>
    <property type="match status" value="1"/>
</dbReference>
<protein>
    <recommendedName>
        <fullName evidence="1">Cupin type-2 domain-containing protein</fullName>
    </recommendedName>
</protein>
<sequence length="188" mass="20347">MSPITNLITPLKDVKIHKHQIPAHNLIPNTSIKHKPLLIYTSAFNAAKNTTASNIESHLSATGVVDPQWRYTMYSTSHFHSTSHEVLCVFSGSARLCFGHEENPGRVEVVVGKGDVVVVPAGVAHRLVEDLSGGQSDGFEMVGAYPKGCSWDMCYGKKGEEGKVGRIGGLEWFERDPVFGDGGPACEV</sequence>
<dbReference type="InterPro" id="IPR047121">
    <property type="entry name" value="YjiB-like"/>
</dbReference>
<dbReference type="EMBL" id="JBFMKM010000007">
    <property type="protein sequence ID" value="KAL1305318.1"/>
    <property type="molecule type" value="Genomic_DNA"/>
</dbReference>
<proteinExistence type="predicted"/>
<dbReference type="RefSeq" id="XP_069201591.1">
    <property type="nucleotide sequence ID" value="XM_069341510.1"/>
</dbReference>
<reference evidence="2 3" key="1">
    <citation type="submission" date="2024-07" db="EMBL/GenBank/DDBJ databases">
        <title>Draft sequence of the Neodothiora populina.</title>
        <authorList>
            <person name="Drown D.D."/>
            <person name="Schuette U.S."/>
            <person name="Buechlein A.B."/>
            <person name="Rusch D.R."/>
            <person name="Winton L.W."/>
            <person name="Adams G.A."/>
        </authorList>
    </citation>
    <scope>NUCLEOTIDE SEQUENCE [LARGE SCALE GENOMIC DNA]</scope>
    <source>
        <strain evidence="2 3">CPC 39397</strain>
    </source>
</reference>
<gene>
    <name evidence="2" type="ORF">AAFC00_002220</name>
</gene>
<dbReference type="Proteomes" id="UP001562354">
    <property type="component" value="Unassembled WGS sequence"/>
</dbReference>
<comment type="caution">
    <text evidence="2">The sequence shown here is derived from an EMBL/GenBank/DDBJ whole genome shotgun (WGS) entry which is preliminary data.</text>
</comment>
<dbReference type="InterPro" id="IPR011051">
    <property type="entry name" value="RmlC_Cupin_sf"/>
</dbReference>
<dbReference type="InterPro" id="IPR013096">
    <property type="entry name" value="Cupin_2"/>
</dbReference>
<name>A0ABR3PH32_9PEZI</name>
<organism evidence="2 3">
    <name type="scientific">Neodothiora populina</name>
    <dbReference type="NCBI Taxonomy" id="2781224"/>
    <lineage>
        <taxon>Eukaryota</taxon>
        <taxon>Fungi</taxon>
        <taxon>Dikarya</taxon>
        <taxon>Ascomycota</taxon>
        <taxon>Pezizomycotina</taxon>
        <taxon>Dothideomycetes</taxon>
        <taxon>Dothideomycetidae</taxon>
        <taxon>Dothideales</taxon>
        <taxon>Dothioraceae</taxon>
        <taxon>Neodothiora</taxon>
    </lineage>
</organism>
<dbReference type="Pfam" id="PF07883">
    <property type="entry name" value="Cupin_2"/>
    <property type="match status" value="1"/>
</dbReference>
<dbReference type="PANTHER" id="PTHR36448">
    <property type="entry name" value="BLR7373 PROTEIN"/>
    <property type="match status" value="1"/>
</dbReference>
<dbReference type="PIRSF" id="PIRSF019307">
    <property type="entry name" value="UCP019307"/>
    <property type="match status" value="1"/>
</dbReference>
<dbReference type="InterPro" id="IPR014710">
    <property type="entry name" value="RmlC-like_jellyroll"/>
</dbReference>
<evidence type="ECO:0000313" key="3">
    <source>
        <dbReference type="Proteomes" id="UP001562354"/>
    </source>
</evidence>
<evidence type="ECO:0000313" key="2">
    <source>
        <dbReference type="EMBL" id="KAL1305318.1"/>
    </source>
</evidence>